<evidence type="ECO:0000313" key="6">
    <source>
        <dbReference type="Proteomes" id="UP001497392"/>
    </source>
</evidence>
<evidence type="ECO:0000256" key="1">
    <source>
        <dbReference type="ARBA" id="ARBA00022574"/>
    </source>
</evidence>
<evidence type="ECO:0000256" key="2">
    <source>
        <dbReference type="ARBA" id="ARBA00022737"/>
    </source>
</evidence>
<feature type="repeat" description="WD" evidence="3">
    <location>
        <begin position="311"/>
        <end position="353"/>
    </location>
</feature>
<evidence type="ECO:0000313" key="5">
    <source>
        <dbReference type="EMBL" id="CAL5224705.1"/>
    </source>
</evidence>
<dbReference type="PROSITE" id="PS00678">
    <property type="entry name" value="WD_REPEATS_1"/>
    <property type="match status" value="1"/>
</dbReference>
<dbReference type="PANTHER" id="PTHR43991">
    <property type="entry name" value="WD REPEAT PROTEIN (AFU_ORTHOLOGUE AFUA_8G05640)-RELATED"/>
    <property type="match status" value="1"/>
</dbReference>
<feature type="compositionally biased region" description="Low complexity" evidence="4">
    <location>
        <begin position="9"/>
        <end position="18"/>
    </location>
</feature>
<dbReference type="Gene3D" id="2.130.10.10">
    <property type="entry name" value="YVTN repeat-like/Quinoprotein amine dehydrogenase"/>
    <property type="match status" value="1"/>
</dbReference>
<accession>A0ABP1FXU2</accession>
<name>A0ABP1FXU2_9CHLO</name>
<dbReference type="InterPro" id="IPR015943">
    <property type="entry name" value="WD40/YVTN_repeat-like_dom_sf"/>
</dbReference>
<dbReference type="InterPro" id="IPR036322">
    <property type="entry name" value="WD40_repeat_dom_sf"/>
</dbReference>
<dbReference type="PANTHER" id="PTHR43991:SF12">
    <property type="entry name" value="WD REPEAT PROTEIN (AFU_ORTHOLOGUE AFUA_8G05640)"/>
    <property type="match status" value="1"/>
</dbReference>
<dbReference type="Proteomes" id="UP001497392">
    <property type="component" value="Unassembled WGS sequence"/>
</dbReference>
<dbReference type="PROSITE" id="PS50082">
    <property type="entry name" value="WD_REPEATS_2"/>
    <property type="match status" value="1"/>
</dbReference>
<comment type="caution">
    <text evidence="5">The sequence shown here is derived from an EMBL/GenBank/DDBJ whole genome shotgun (WGS) entry which is preliminary data.</text>
</comment>
<dbReference type="InterPro" id="IPR001680">
    <property type="entry name" value="WD40_rpt"/>
</dbReference>
<proteinExistence type="predicted"/>
<feature type="region of interest" description="Disordered" evidence="4">
    <location>
        <begin position="1"/>
        <end position="26"/>
    </location>
</feature>
<dbReference type="SMART" id="SM00320">
    <property type="entry name" value="WD40"/>
    <property type="match status" value="2"/>
</dbReference>
<keyword evidence="2" id="KW-0677">Repeat</keyword>
<protein>
    <submittedName>
        <fullName evidence="5">G7433 protein</fullName>
    </submittedName>
</protein>
<gene>
    <name evidence="5" type="primary">g7433</name>
    <name evidence="5" type="ORF">VP750_LOCUS6364</name>
</gene>
<evidence type="ECO:0000256" key="3">
    <source>
        <dbReference type="PROSITE-ProRule" id="PRU00221"/>
    </source>
</evidence>
<organism evidence="5 6">
    <name type="scientific">Coccomyxa viridis</name>
    <dbReference type="NCBI Taxonomy" id="1274662"/>
    <lineage>
        <taxon>Eukaryota</taxon>
        <taxon>Viridiplantae</taxon>
        <taxon>Chlorophyta</taxon>
        <taxon>core chlorophytes</taxon>
        <taxon>Trebouxiophyceae</taxon>
        <taxon>Trebouxiophyceae incertae sedis</taxon>
        <taxon>Coccomyxaceae</taxon>
        <taxon>Coccomyxa</taxon>
    </lineage>
</organism>
<keyword evidence="6" id="KW-1185">Reference proteome</keyword>
<sequence length="445" mass="49764">MDDDENSDADSQASGSSGIDHVEYAPQELPEGLEVQVFEDEEDRELLTTAQDVTNGRDPQNIPWDRLQVSRSKYRETRMQSYPNYVNLRDVFEQNHDRLRTESLIVRKDGCRFYNFHQNLQNVRSDIAHFQLRHLLWATSKHDVYTTSEACIMHWSTITQKATKVLDCNSLPGESGPVGANGRAQISTFCARHDLLAAGGFAGELDVVHSHRPGLLCSKRVTTSEMGITNGIDIFQSPSGSLDLLTSNNDNVVRCFGAETFQEKCSFGFEWPVNLAIANPCEGGSSLMIVVGDDTDAFVMDLRTRNHVHRLKGHLDYSFAASWHPFDGHTVATGNQDMCTRVWDLRKPSESSVTLYGRLGAVRSLRYSPDGRLLAASEPADFVQLYDVTSGYRRCQEIDLFGEVGGISFSPDGSSFFVSIADVAYSSLQEYVIAQDWRKDEGLVY</sequence>
<dbReference type="Pfam" id="PF00400">
    <property type="entry name" value="WD40"/>
    <property type="match status" value="2"/>
</dbReference>
<dbReference type="InterPro" id="IPR019775">
    <property type="entry name" value="WD40_repeat_CS"/>
</dbReference>
<evidence type="ECO:0000256" key="4">
    <source>
        <dbReference type="SAM" id="MobiDB-lite"/>
    </source>
</evidence>
<dbReference type="SUPFAM" id="SSF50978">
    <property type="entry name" value="WD40 repeat-like"/>
    <property type="match status" value="1"/>
</dbReference>
<keyword evidence="1 3" id="KW-0853">WD repeat</keyword>
<dbReference type="EMBL" id="CAXHTA020000011">
    <property type="protein sequence ID" value="CAL5224705.1"/>
    <property type="molecule type" value="Genomic_DNA"/>
</dbReference>
<reference evidence="5 6" key="1">
    <citation type="submission" date="2024-06" db="EMBL/GenBank/DDBJ databases">
        <authorList>
            <person name="Kraege A."/>
            <person name="Thomma B."/>
        </authorList>
    </citation>
    <scope>NUCLEOTIDE SEQUENCE [LARGE SCALE GENOMIC DNA]</scope>
</reference>